<evidence type="ECO:0000256" key="5">
    <source>
        <dbReference type="ARBA" id="ARBA00022692"/>
    </source>
</evidence>
<keyword evidence="5" id="KW-0812">Transmembrane</keyword>
<dbReference type="SUPFAM" id="SSF56954">
    <property type="entry name" value="Outer membrane efflux proteins (OEP)"/>
    <property type="match status" value="1"/>
</dbReference>
<dbReference type="RefSeq" id="WP_094996617.1">
    <property type="nucleotide sequence ID" value="NZ_BMJL01000006.1"/>
</dbReference>
<sequence length="446" mass="50552">MRNQLITLLLFLALTTGYAQEETYSFTLEEAISFALENNYSAINADRDLIDAQKQKWETIAEGLPQISGAVSYQNQLIQQVVQLPGEIAGGEPGTFVEVVFGQPQQVNASATLRQKIFDGSYIVGVQATKAFLRYSANNNEKTAQDVRKAVVESYGNVLLARESVAIFKKNKETLDKNLYETTKLFENGLSDEESVDQLKITLSSIENQLKNAVRLEEITLQMLNLVMGLDLNAPTRLKEDLENLTQQQIDLGIMEADLNLENNVDYRIAQNLNEQRYFEWKLARSRALPTLNGFVSYGALSFGNEFSFLDRGQDYFEFSSFGIDLNIPIFSSLKRSASTQRAKIALEKAKTQLTEAEQQIRLQLENAKSNYVLAIEQYQTSKNNLELAERIETKNQIKYTEGLASSFELRQAQTQLYTAQQEYLQNMVEVINKKTELEIILNEQS</sequence>
<keyword evidence="9" id="KW-1185">Reference proteome</keyword>
<evidence type="ECO:0000313" key="8">
    <source>
        <dbReference type="EMBL" id="ASV29996.1"/>
    </source>
</evidence>
<keyword evidence="6" id="KW-0472">Membrane</keyword>
<dbReference type="GO" id="GO:1990281">
    <property type="term" value="C:efflux pump complex"/>
    <property type="evidence" value="ECO:0007669"/>
    <property type="project" value="TreeGrafter"/>
</dbReference>
<dbReference type="Pfam" id="PF02321">
    <property type="entry name" value="OEP"/>
    <property type="match status" value="1"/>
</dbReference>
<gene>
    <name evidence="8" type="ORF">CJ263_07040</name>
</gene>
<comment type="similarity">
    <text evidence="2">Belongs to the outer membrane factor (OMF) (TC 1.B.17) family.</text>
</comment>
<organism evidence="8 9">
    <name type="scientific">Maribacter cobaltidurans</name>
    <dbReference type="NCBI Taxonomy" id="1178778"/>
    <lineage>
        <taxon>Bacteria</taxon>
        <taxon>Pseudomonadati</taxon>
        <taxon>Bacteroidota</taxon>
        <taxon>Flavobacteriia</taxon>
        <taxon>Flavobacteriales</taxon>
        <taxon>Flavobacteriaceae</taxon>
        <taxon>Maribacter</taxon>
    </lineage>
</organism>
<evidence type="ECO:0000256" key="1">
    <source>
        <dbReference type="ARBA" id="ARBA00004442"/>
    </source>
</evidence>
<dbReference type="GO" id="GO:0015562">
    <property type="term" value="F:efflux transmembrane transporter activity"/>
    <property type="evidence" value="ECO:0007669"/>
    <property type="project" value="InterPro"/>
</dbReference>
<dbReference type="Gene3D" id="1.20.1600.10">
    <property type="entry name" value="Outer membrane efflux proteins (OEP)"/>
    <property type="match status" value="1"/>
</dbReference>
<evidence type="ECO:0000256" key="7">
    <source>
        <dbReference type="ARBA" id="ARBA00023237"/>
    </source>
</evidence>
<keyword evidence="4" id="KW-1134">Transmembrane beta strand</keyword>
<dbReference type="EMBL" id="CP022957">
    <property type="protein sequence ID" value="ASV29996.1"/>
    <property type="molecule type" value="Genomic_DNA"/>
</dbReference>
<dbReference type="AlphaFoldDB" id="A0A223V3X8"/>
<comment type="subcellular location">
    <subcellularLocation>
        <location evidence="1">Cell outer membrane</location>
    </subcellularLocation>
</comment>
<dbReference type="OrthoDB" id="367883at2"/>
<keyword evidence="7" id="KW-0998">Cell outer membrane</keyword>
<evidence type="ECO:0000256" key="4">
    <source>
        <dbReference type="ARBA" id="ARBA00022452"/>
    </source>
</evidence>
<dbReference type="PANTHER" id="PTHR30026:SF20">
    <property type="entry name" value="OUTER MEMBRANE PROTEIN TOLC"/>
    <property type="match status" value="1"/>
</dbReference>
<evidence type="ECO:0000256" key="6">
    <source>
        <dbReference type="ARBA" id="ARBA00023136"/>
    </source>
</evidence>
<dbReference type="Proteomes" id="UP000215244">
    <property type="component" value="Chromosome"/>
</dbReference>
<proteinExistence type="inferred from homology"/>
<evidence type="ECO:0000313" key="9">
    <source>
        <dbReference type="Proteomes" id="UP000215244"/>
    </source>
</evidence>
<dbReference type="KEGG" id="marb:CJ263_07040"/>
<dbReference type="PANTHER" id="PTHR30026">
    <property type="entry name" value="OUTER MEMBRANE PROTEIN TOLC"/>
    <property type="match status" value="1"/>
</dbReference>
<name>A0A223V3X8_9FLAO</name>
<dbReference type="GO" id="GO:0009279">
    <property type="term" value="C:cell outer membrane"/>
    <property type="evidence" value="ECO:0007669"/>
    <property type="project" value="UniProtKB-SubCell"/>
</dbReference>
<keyword evidence="3" id="KW-0813">Transport</keyword>
<evidence type="ECO:0000256" key="2">
    <source>
        <dbReference type="ARBA" id="ARBA00007613"/>
    </source>
</evidence>
<protein>
    <submittedName>
        <fullName evidence="8">Transporter</fullName>
    </submittedName>
</protein>
<reference evidence="8 9" key="1">
    <citation type="submission" date="2017-08" db="EMBL/GenBank/DDBJ databases">
        <title>The complete genome sequence of Maribacter sp. B1, isolated from deep-sea sediment.</title>
        <authorList>
            <person name="Wu Y.-H."/>
            <person name="Cheng H."/>
            <person name="Xu X.-W."/>
        </authorList>
    </citation>
    <scope>NUCLEOTIDE SEQUENCE [LARGE SCALE GENOMIC DNA]</scope>
    <source>
        <strain evidence="8 9">B1</strain>
    </source>
</reference>
<dbReference type="GO" id="GO:0015288">
    <property type="term" value="F:porin activity"/>
    <property type="evidence" value="ECO:0007669"/>
    <property type="project" value="TreeGrafter"/>
</dbReference>
<dbReference type="InterPro" id="IPR003423">
    <property type="entry name" value="OMP_efflux"/>
</dbReference>
<evidence type="ECO:0000256" key="3">
    <source>
        <dbReference type="ARBA" id="ARBA00022448"/>
    </source>
</evidence>
<accession>A0A223V3X8</accession>
<dbReference type="InterPro" id="IPR051906">
    <property type="entry name" value="TolC-like"/>
</dbReference>